<evidence type="ECO:0000256" key="1">
    <source>
        <dbReference type="SAM" id="MobiDB-lite"/>
    </source>
</evidence>
<feature type="compositionally biased region" description="Polar residues" evidence="1">
    <location>
        <begin position="200"/>
        <end position="212"/>
    </location>
</feature>
<organism evidence="2 3">
    <name type="scientific">Gossypium arboreum</name>
    <name type="common">Tree cotton</name>
    <name type="synonym">Gossypium nanking</name>
    <dbReference type="NCBI Taxonomy" id="29729"/>
    <lineage>
        <taxon>Eukaryota</taxon>
        <taxon>Viridiplantae</taxon>
        <taxon>Streptophyta</taxon>
        <taxon>Embryophyta</taxon>
        <taxon>Tracheophyta</taxon>
        <taxon>Spermatophyta</taxon>
        <taxon>Magnoliopsida</taxon>
        <taxon>eudicotyledons</taxon>
        <taxon>Gunneridae</taxon>
        <taxon>Pentapetalae</taxon>
        <taxon>rosids</taxon>
        <taxon>malvids</taxon>
        <taxon>Malvales</taxon>
        <taxon>Malvaceae</taxon>
        <taxon>Malvoideae</taxon>
        <taxon>Gossypium</taxon>
    </lineage>
</organism>
<keyword evidence="3" id="KW-1185">Reference proteome</keyword>
<feature type="compositionally biased region" description="Basic and acidic residues" evidence="1">
    <location>
        <begin position="77"/>
        <end position="86"/>
    </location>
</feature>
<protein>
    <recommendedName>
        <fullName evidence="4">Aminotransferase-like plant mobile domain-containing protein</fullName>
    </recommendedName>
</protein>
<feature type="region of interest" description="Disordered" evidence="1">
    <location>
        <begin position="174"/>
        <end position="212"/>
    </location>
</feature>
<reference evidence="2 3" key="1">
    <citation type="submission" date="2023-03" db="EMBL/GenBank/DDBJ databases">
        <title>WGS of Gossypium arboreum.</title>
        <authorList>
            <person name="Yu D."/>
        </authorList>
    </citation>
    <scope>NUCLEOTIDE SEQUENCE [LARGE SCALE GENOMIC DNA]</scope>
    <source>
        <tissue evidence="2">Leaf</tissue>
    </source>
</reference>
<evidence type="ECO:0000313" key="3">
    <source>
        <dbReference type="Proteomes" id="UP001358586"/>
    </source>
</evidence>
<accession>A0ABR0NE10</accession>
<dbReference type="EMBL" id="JARKNE010000010">
    <property type="protein sequence ID" value="KAK5793250.1"/>
    <property type="molecule type" value="Genomic_DNA"/>
</dbReference>
<evidence type="ECO:0000313" key="2">
    <source>
        <dbReference type="EMBL" id="KAK5793250.1"/>
    </source>
</evidence>
<gene>
    <name evidence="2" type="ORF">PVK06_034390</name>
</gene>
<name>A0ABR0NE10_GOSAR</name>
<comment type="caution">
    <text evidence="2">The sequence shown here is derived from an EMBL/GenBank/DDBJ whole genome shotgun (WGS) entry which is preliminary data.</text>
</comment>
<feature type="region of interest" description="Disordered" evidence="1">
    <location>
        <begin position="73"/>
        <end position="97"/>
    </location>
</feature>
<proteinExistence type="predicted"/>
<feature type="compositionally biased region" description="Basic and acidic residues" evidence="1">
    <location>
        <begin position="178"/>
        <end position="197"/>
    </location>
</feature>
<sequence>MNRWGKYGNDWGEVHEAYIPMWNNRLGKVPQMDRVLDLQPSLEYIQWYCEIGKPFLFGRRSMVVPPHMSRIGQPLLDPHHTTKSEPEAEPELYSGDSSYHPSLGGDDYFPGLSGHKYHSEFDIFSPLPFPYSSHPSSYPPQYFAPFGPYSLPYSTPPGSSSSMVFETYDFSSMFRTPPHTDEENTDHRNRPQRECRAPQKYTSRTTPSNHQF</sequence>
<evidence type="ECO:0008006" key="4">
    <source>
        <dbReference type="Google" id="ProtNLM"/>
    </source>
</evidence>
<dbReference type="Proteomes" id="UP001358586">
    <property type="component" value="Chromosome 10"/>
</dbReference>